<dbReference type="SUPFAM" id="SSF103481">
    <property type="entry name" value="Multidrug resistance efflux transporter EmrE"/>
    <property type="match status" value="2"/>
</dbReference>
<comment type="similarity">
    <text evidence="2">Belongs to the EamA transporter family.</text>
</comment>
<accession>A0AAJ1Q664</accession>
<feature type="transmembrane region" description="Helical" evidence="7">
    <location>
        <begin position="211"/>
        <end position="229"/>
    </location>
</feature>
<evidence type="ECO:0000256" key="7">
    <source>
        <dbReference type="SAM" id="Phobius"/>
    </source>
</evidence>
<evidence type="ECO:0000256" key="5">
    <source>
        <dbReference type="ARBA" id="ARBA00022989"/>
    </source>
</evidence>
<comment type="caution">
    <text evidence="9">The sequence shown here is derived from an EMBL/GenBank/DDBJ whole genome shotgun (WGS) entry which is preliminary data.</text>
</comment>
<gene>
    <name evidence="9" type="ORF">QP433_06005</name>
</gene>
<evidence type="ECO:0000256" key="2">
    <source>
        <dbReference type="ARBA" id="ARBA00007362"/>
    </source>
</evidence>
<dbReference type="GO" id="GO:0005886">
    <property type="term" value="C:plasma membrane"/>
    <property type="evidence" value="ECO:0007669"/>
    <property type="project" value="UniProtKB-SubCell"/>
</dbReference>
<evidence type="ECO:0000313" key="10">
    <source>
        <dbReference type="Proteomes" id="UP001229251"/>
    </source>
</evidence>
<dbReference type="RefSeq" id="WP_285065996.1">
    <property type="nucleotide sequence ID" value="NZ_JASOOE010000010.1"/>
</dbReference>
<dbReference type="AlphaFoldDB" id="A0AAJ1Q664"/>
<protein>
    <submittedName>
        <fullName evidence="9">DMT family transporter</fullName>
    </submittedName>
</protein>
<feature type="domain" description="EamA" evidence="8">
    <location>
        <begin position="7"/>
        <end position="137"/>
    </location>
</feature>
<dbReference type="InterPro" id="IPR000620">
    <property type="entry name" value="EamA_dom"/>
</dbReference>
<evidence type="ECO:0000256" key="3">
    <source>
        <dbReference type="ARBA" id="ARBA00022475"/>
    </source>
</evidence>
<feature type="transmembrane region" description="Helical" evidence="7">
    <location>
        <begin position="95"/>
        <end position="114"/>
    </location>
</feature>
<organism evidence="9 10">
    <name type="scientific">Facklamia hominis</name>
    <dbReference type="NCBI Taxonomy" id="178214"/>
    <lineage>
        <taxon>Bacteria</taxon>
        <taxon>Bacillati</taxon>
        <taxon>Bacillota</taxon>
        <taxon>Bacilli</taxon>
        <taxon>Lactobacillales</taxon>
        <taxon>Aerococcaceae</taxon>
        <taxon>Facklamia</taxon>
    </lineage>
</organism>
<feature type="transmembrane region" description="Helical" evidence="7">
    <location>
        <begin position="241"/>
        <end position="260"/>
    </location>
</feature>
<evidence type="ECO:0000256" key="6">
    <source>
        <dbReference type="ARBA" id="ARBA00023136"/>
    </source>
</evidence>
<name>A0AAJ1Q664_9LACT</name>
<evidence type="ECO:0000256" key="1">
    <source>
        <dbReference type="ARBA" id="ARBA00004651"/>
    </source>
</evidence>
<dbReference type="EMBL" id="JASOOE010000010">
    <property type="protein sequence ID" value="MDK7187529.1"/>
    <property type="molecule type" value="Genomic_DNA"/>
</dbReference>
<feature type="transmembrane region" description="Helical" evidence="7">
    <location>
        <begin position="36"/>
        <end position="54"/>
    </location>
</feature>
<dbReference type="InterPro" id="IPR037185">
    <property type="entry name" value="EmrE-like"/>
</dbReference>
<sequence length="290" mass="31496">MKNKHMLGKLGLLLTALIWGSGFTFSSIALKYFTTFQVIALRFTIAFIILLVINVGKLKRISKDEFIKGVTVGVILFLAYFFQTKGLEFTTTSKNSFLTAVNVVIVPFIGWLVLREKLSKNALLGALISLIGIGFTSFSGGIGQIAFNFGDALSLIGAVFFGAHIFYMDHYGEGMPNWSLMLLQMGAAAALSWIAAFFLGEANIHFTQESILPILYVGIVATLVGYGLQTISQNYTTSNETAVILSTEAFFGMLTAILILGEPVMLTMIVGGILIFCGILVVDLKPLKES</sequence>
<dbReference type="PANTHER" id="PTHR42920">
    <property type="entry name" value="OS03G0707200 PROTEIN-RELATED"/>
    <property type="match status" value="1"/>
</dbReference>
<feature type="domain" description="EamA" evidence="8">
    <location>
        <begin position="149"/>
        <end position="282"/>
    </location>
</feature>
<evidence type="ECO:0000313" key="9">
    <source>
        <dbReference type="EMBL" id="MDK7187529.1"/>
    </source>
</evidence>
<keyword evidence="5 7" id="KW-1133">Transmembrane helix</keyword>
<proteinExistence type="inferred from homology"/>
<dbReference type="PANTHER" id="PTHR42920:SF5">
    <property type="entry name" value="EAMA DOMAIN-CONTAINING PROTEIN"/>
    <property type="match status" value="1"/>
</dbReference>
<keyword evidence="3" id="KW-1003">Cell membrane</keyword>
<feature type="transmembrane region" description="Helical" evidence="7">
    <location>
        <begin position="180"/>
        <end position="199"/>
    </location>
</feature>
<feature type="transmembrane region" description="Helical" evidence="7">
    <location>
        <begin position="145"/>
        <end position="168"/>
    </location>
</feature>
<feature type="transmembrane region" description="Helical" evidence="7">
    <location>
        <begin position="66"/>
        <end position="83"/>
    </location>
</feature>
<reference evidence="9" key="1">
    <citation type="submission" date="2023-05" db="EMBL/GenBank/DDBJ databases">
        <title>Cataloging the Phylogenetic Diversity of Human Bladder Bacteria.</title>
        <authorList>
            <person name="Du J."/>
        </authorList>
    </citation>
    <scope>NUCLEOTIDE SEQUENCE</scope>
    <source>
        <strain evidence="9">UMB1231</strain>
    </source>
</reference>
<feature type="transmembrane region" description="Helical" evidence="7">
    <location>
        <begin position="266"/>
        <end position="284"/>
    </location>
</feature>
<evidence type="ECO:0000259" key="8">
    <source>
        <dbReference type="Pfam" id="PF00892"/>
    </source>
</evidence>
<keyword evidence="6 7" id="KW-0472">Membrane</keyword>
<keyword evidence="4 7" id="KW-0812">Transmembrane</keyword>
<dbReference type="Proteomes" id="UP001229251">
    <property type="component" value="Unassembled WGS sequence"/>
</dbReference>
<feature type="transmembrane region" description="Helical" evidence="7">
    <location>
        <begin position="121"/>
        <end position="139"/>
    </location>
</feature>
<comment type="subcellular location">
    <subcellularLocation>
        <location evidence="1">Cell membrane</location>
        <topology evidence="1">Multi-pass membrane protein</topology>
    </subcellularLocation>
</comment>
<evidence type="ECO:0000256" key="4">
    <source>
        <dbReference type="ARBA" id="ARBA00022692"/>
    </source>
</evidence>
<dbReference type="InterPro" id="IPR051258">
    <property type="entry name" value="Diverse_Substrate_Transporter"/>
</dbReference>
<dbReference type="Pfam" id="PF00892">
    <property type="entry name" value="EamA"/>
    <property type="match status" value="2"/>
</dbReference>